<evidence type="ECO:0000313" key="2">
    <source>
        <dbReference type="EMBL" id="KOO21639.1"/>
    </source>
</evidence>
<accession>A0A0M0J4S2</accession>
<dbReference type="EMBL" id="JWZX01003346">
    <property type="protein sequence ID" value="KOO21639.1"/>
    <property type="molecule type" value="Genomic_DNA"/>
</dbReference>
<dbReference type="Proteomes" id="UP000037460">
    <property type="component" value="Unassembled WGS sequence"/>
</dbReference>
<feature type="compositionally biased region" description="Basic and acidic residues" evidence="1">
    <location>
        <begin position="1"/>
        <end position="34"/>
    </location>
</feature>
<keyword evidence="3" id="KW-1185">Reference proteome</keyword>
<comment type="caution">
    <text evidence="2">The sequence shown here is derived from an EMBL/GenBank/DDBJ whole genome shotgun (WGS) entry which is preliminary data.</text>
</comment>
<evidence type="ECO:0000313" key="3">
    <source>
        <dbReference type="Proteomes" id="UP000037460"/>
    </source>
</evidence>
<evidence type="ECO:0000256" key="1">
    <source>
        <dbReference type="SAM" id="MobiDB-lite"/>
    </source>
</evidence>
<gene>
    <name evidence="2" type="ORF">Ctob_000956</name>
</gene>
<name>A0A0M0J4S2_9EUKA</name>
<dbReference type="AlphaFoldDB" id="A0A0M0J4S2"/>
<protein>
    <submittedName>
        <fullName evidence="2">Uncharacterized protein</fullName>
    </submittedName>
</protein>
<feature type="region of interest" description="Disordered" evidence="1">
    <location>
        <begin position="1"/>
        <end position="44"/>
    </location>
</feature>
<proteinExistence type="predicted"/>
<organism evidence="2 3">
    <name type="scientific">Chrysochromulina tobinii</name>
    <dbReference type="NCBI Taxonomy" id="1460289"/>
    <lineage>
        <taxon>Eukaryota</taxon>
        <taxon>Haptista</taxon>
        <taxon>Haptophyta</taxon>
        <taxon>Prymnesiophyceae</taxon>
        <taxon>Prymnesiales</taxon>
        <taxon>Chrysochromulinaceae</taxon>
        <taxon>Chrysochromulina</taxon>
    </lineage>
</organism>
<sequence length="263" mass="29118">MSLSLAERERRAKERGAAVDKKRAAMRKQADPKSEGSAAAGGGSLFDKYAGLAGADVDEEAEVAELMEMLGASPGSQRMSARELTGRQERFLEAGWDPSPHRNPPPSLWHIKPQTREPWAIDAQFYNKGEYAIDTTDYAMPTRYGMDMDPPLSQYRIDYAEQRVSVKPGRIKPAPAWNSQPFRSVPYSLRGIKPAPGATEPWVQDHKNRKGVEDSDLLENATATELDNGGATRFLKFDAGSWDSSTTTPWRADGRHGRVRGIN</sequence>
<reference evidence="3" key="1">
    <citation type="journal article" date="2015" name="PLoS Genet.">
        <title>Genome Sequence and Transcriptome Analyses of Chrysochromulina tobin: Metabolic Tools for Enhanced Algal Fitness in the Prominent Order Prymnesiales (Haptophyceae).</title>
        <authorList>
            <person name="Hovde B.T."/>
            <person name="Deodato C.R."/>
            <person name="Hunsperger H.M."/>
            <person name="Ryken S.A."/>
            <person name="Yost W."/>
            <person name="Jha R.K."/>
            <person name="Patterson J."/>
            <person name="Monnat R.J. Jr."/>
            <person name="Barlow S.B."/>
            <person name="Starkenburg S.R."/>
            <person name="Cattolico R.A."/>
        </authorList>
    </citation>
    <scope>NUCLEOTIDE SEQUENCE</scope>
    <source>
        <strain evidence="3">CCMP291</strain>
    </source>
</reference>